<protein>
    <submittedName>
        <fullName evidence="9">M48 family metallopeptidase</fullName>
    </submittedName>
</protein>
<feature type="domain" description="Peptidase M48" evidence="8">
    <location>
        <begin position="75"/>
        <end position="261"/>
    </location>
</feature>
<dbReference type="EMBL" id="JAXOJX010000050">
    <property type="protein sequence ID" value="MDZ5459762.1"/>
    <property type="molecule type" value="Genomic_DNA"/>
</dbReference>
<comment type="cofactor">
    <cofactor evidence="6">
        <name>Zn(2+)</name>
        <dbReference type="ChEBI" id="CHEBI:29105"/>
    </cofactor>
    <text evidence="6">Binds 1 zinc ion per subunit.</text>
</comment>
<comment type="caution">
    <text evidence="9">The sequence shown here is derived from an EMBL/GenBank/DDBJ whole genome shotgun (WGS) entry which is preliminary data.</text>
</comment>
<keyword evidence="3 6" id="KW-0378">Hydrolase</keyword>
<evidence type="ECO:0000256" key="5">
    <source>
        <dbReference type="ARBA" id="ARBA00023049"/>
    </source>
</evidence>
<evidence type="ECO:0000256" key="6">
    <source>
        <dbReference type="RuleBase" id="RU003983"/>
    </source>
</evidence>
<organism evidence="9 10">
    <name type="scientific">Azohydromonas lata</name>
    <dbReference type="NCBI Taxonomy" id="45677"/>
    <lineage>
        <taxon>Bacteria</taxon>
        <taxon>Pseudomonadati</taxon>
        <taxon>Pseudomonadota</taxon>
        <taxon>Betaproteobacteria</taxon>
        <taxon>Burkholderiales</taxon>
        <taxon>Sphaerotilaceae</taxon>
        <taxon>Azohydromonas</taxon>
    </lineage>
</organism>
<dbReference type="PROSITE" id="PS51257">
    <property type="entry name" value="PROKAR_LIPOPROTEIN"/>
    <property type="match status" value="1"/>
</dbReference>
<dbReference type="Proteomes" id="UP001293718">
    <property type="component" value="Unassembled WGS sequence"/>
</dbReference>
<dbReference type="RefSeq" id="WP_322467418.1">
    <property type="nucleotide sequence ID" value="NZ_JAXOJX010000050.1"/>
</dbReference>
<proteinExistence type="inferred from homology"/>
<evidence type="ECO:0000256" key="1">
    <source>
        <dbReference type="ARBA" id="ARBA00022670"/>
    </source>
</evidence>
<comment type="similarity">
    <text evidence="6">Belongs to the peptidase M48 family.</text>
</comment>
<keyword evidence="10" id="KW-1185">Reference proteome</keyword>
<keyword evidence="1 6" id="KW-0645">Protease</keyword>
<dbReference type="Gene3D" id="3.30.2010.10">
    <property type="entry name" value="Metalloproteases ('zincins'), catalytic domain"/>
    <property type="match status" value="1"/>
</dbReference>
<feature type="signal peptide" evidence="7">
    <location>
        <begin position="1"/>
        <end position="26"/>
    </location>
</feature>
<name>A0ABU5ILJ0_9BURK</name>
<evidence type="ECO:0000256" key="2">
    <source>
        <dbReference type="ARBA" id="ARBA00022723"/>
    </source>
</evidence>
<evidence type="ECO:0000256" key="3">
    <source>
        <dbReference type="ARBA" id="ARBA00022801"/>
    </source>
</evidence>
<evidence type="ECO:0000313" key="9">
    <source>
        <dbReference type="EMBL" id="MDZ5459762.1"/>
    </source>
</evidence>
<keyword evidence="5 6" id="KW-0482">Metalloprotease</keyword>
<dbReference type="CDD" id="cd07331">
    <property type="entry name" value="M48C_Oma1_like"/>
    <property type="match status" value="1"/>
</dbReference>
<keyword evidence="2" id="KW-0479">Metal-binding</keyword>
<sequence length="280" mass="30233">MKTKPTRRFVQSLLSLAFASVLTACATSTAPGAVGIQRQQLLIVPAETVNAEAAQGFKQLSSTASSKGKLNNDPALTRRVRDIGNRLIREAPVFRPDAAQWAWEINVFDSDEVNAFCAPGGKIGVFTGLVRKLQLTDDELAAVMGHEIAHALREHSREQVSQQTVSGAVVEGLAAASPNNAGIVGTLGNAGAQLFLHLPFSRDMELEADVMGLELMARAGYDPRQAPQVWKKMQRLSGGQEPVQFFSTHPNSANRIAALEANVPKVLPLYEARVGRPLFR</sequence>
<evidence type="ECO:0000256" key="7">
    <source>
        <dbReference type="SAM" id="SignalP"/>
    </source>
</evidence>
<reference evidence="9 10" key="1">
    <citation type="submission" date="2023-11" db="EMBL/GenBank/DDBJ databases">
        <title>Draft genome of Azohydromonas lata strain H1 (DSM1123), a polyhydroxyalkanoate producer.</title>
        <authorList>
            <person name="Traversa D."/>
            <person name="D'Addabbo P."/>
            <person name="Pazzani C."/>
            <person name="Manzari C."/>
            <person name="Chiara M."/>
            <person name="Scrascia M."/>
        </authorList>
    </citation>
    <scope>NUCLEOTIDE SEQUENCE [LARGE SCALE GENOMIC DNA]</scope>
    <source>
        <strain evidence="9 10">H1</strain>
    </source>
</reference>
<dbReference type="Pfam" id="PF01435">
    <property type="entry name" value="Peptidase_M48"/>
    <property type="match status" value="1"/>
</dbReference>
<dbReference type="PANTHER" id="PTHR22726">
    <property type="entry name" value="METALLOENDOPEPTIDASE OMA1"/>
    <property type="match status" value="1"/>
</dbReference>
<evidence type="ECO:0000256" key="4">
    <source>
        <dbReference type="ARBA" id="ARBA00022833"/>
    </source>
</evidence>
<feature type="chain" id="PRO_5047298562" evidence="7">
    <location>
        <begin position="27"/>
        <end position="280"/>
    </location>
</feature>
<keyword evidence="4 6" id="KW-0862">Zinc</keyword>
<dbReference type="InterPro" id="IPR051156">
    <property type="entry name" value="Mito/Outer_Membr_Metalloprot"/>
</dbReference>
<dbReference type="PANTHER" id="PTHR22726:SF1">
    <property type="entry name" value="METALLOENDOPEPTIDASE OMA1, MITOCHONDRIAL"/>
    <property type="match status" value="1"/>
</dbReference>
<keyword evidence="7" id="KW-0732">Signal</keyword>
<evidence type="ECO:0000259" key="8">
    <source>
        <dbReference type="Pfam" id="PF01435"/>
    </source>
</evidence>
<gene>
    <name evidence="9" type="ORF">SM757_24590</name>
</gene>
<evidence type="ECO:0000313" key="10">
    <source>
        <dbReference type="Proteomes" id="UP001293718"/>
    </source>
</evidence>
<dbReference type="InterPro" id="IPR001915">
    <property type="entry name" value="Peptidase_M48"/>
</dbReference>
<accession>A0ABU5ILJ0</accession>